<keyword evidence="2" id="KW-1185">Reference proteome</keyword>
<dbReference type="Proteomes" id="UP001152622">
    <property type="component" value="Chromosome 14"/>
</dbReference>
<dbReference type="AlphaFoldDB" id="A0A9Q1EP47"/>
<dbReference type="EMBL" id="JAINUF010000014">
    <property type="protein sequence ID" value="KAJ8342303.1"/>
    <property type="molecule type" value="Genomic_DNA"/>
</dbReference>
<dbReference type="OrthoDB" id="78824at2759"/>
<evidence type="ECO:0000313" key="1">
    <source>
        <dbReference type="EMBL" id="KAJ8342303.1"/>
    </source>
</evidence>
<sequence length="154" mass="17289">MHVRKDAEEPEPEETEEKYLPSRHRFWFPDTGVTNQTGGSRRTQKRWRGTALRGSMGIELMSPPLRNLKCFSPVMCQCKVVCSNRSLSLMFGCKVSQDLATPGLLATPSPLPVFSFSVFRRATASRKTARELPRSYSIHAGRAESVSVRDIVSD</sequence>
<comment type="caution">
    <text evidence="1">The sequence shown here is derived from an EMBL/GenBank/DDBJ whole genome shotgun (WGS) entry which is preliminary data.</text>
</comment>
<accession>A0A9Q1EP47</accession>
<protein>
    <submittedName>
        <fullName evidence="1">Uncharacterized protein</fullName>
    </submittedName>
</protein>
<name>A0A9Q1EP47_SYNKA</name>
<reference evidence="1" key="1">
    <citation type="journal article" date="2023" name="Science">
        <title>Genome structures resolve the early diversification of teleost fishes.</title>
        <authorList>
            <person name="Parey E."/>
            <person name="Louis A."/>
            <person name="Montfort J."/>
            <person name="Bouchez O."/>
            <person name="Roques C."/>
            <person name="Iampietro C."/>
            <person name="Lluch J."/>
            <person name="Castinel A."/>
            <person name="Donnadieu C."/>
            <person name="Desvignes T."/>
            <person name="Floi Bucao C."/>
            <person name="Jouanno E."/>
            <person name="Wen M."/>
            <person name="Mejri S."/>
            <person name="Dirks R."/>
            <person name="Jansen H."/>
            <person name="Henkel C."/>
            <person name="Chen W.J."/>
            <person name="Zahm M."/>
            <person name="Cabau C."/>
            <person name="Klopp C."/>
            <person name="Thompson A.W."/>
            <person name="Robinson-Rechavi M."/>
            <person name="Braasch I."/>
            <person name="Lecointre G."/>
            <person name="Bobe J."/>
            <person name="Postlethwait J.H."/>
            <person name="Berthelot C."/>
            <person name="Roest Crollius H."/>
            <person name="Guiguen Y."/>
        </authorList>
    </citation>
    <scope>NUCLEOTIDE SEQUENCE</scope>
    <source>
        <strain evidence="1">WJC10195</strain>
    </source>
</reference>
<proteinExistence type="predicted"/>
<evidence type="ECO:0000313" key="2">
    <source>
        <dbReference type="Proteomes" id="UP001152622"/>
    </source>
</evidence>
<organism evidence="1 2">
    <name type="scientific">Synaphobranchus kaupii</name>
    <name type="common">Kaup's arrowtooth eel</name>
    <dbReference type="NCBI Taxonomy" id="118154"/>
    <lineage>
        <taxon>Eukaryota</taxon>
        <taxon>Metazoa</taxon>
        <taxon>Chordata</taxon>
        <taxon>Craniata</taxon>
        <taxon>Vertebrata</taxon>
        <taxon>Euteleostomi</taxon>
        <taxon>Actinopterygii</taxon>
        <taxon>Neopterygii</taxon>
        <taxon>Teleostei</taxon>
        <taxon>Anguilliformes</taxon>
        <taxon>Synaphobranchidae</taxon>
        <taxon>Synaphobranchus</taxon>
    </lineage>
</organism>
<gene>
    <name evidence="1" type="ORF">SKAU_G00322310</name>
</gene>